<dbReference type="PANTHER" id="PTHR36529:SF1">
    <property type="entry name" value="GLYCOSYLTRANSFERASE"/>
    <property type="match status" value="1"/>
</dbReference>
<dbReference type="Gene3D" id="3.90.550.10">
    <property type="entry name" value="Spore Coat Polysaccharide Biosynthesis Protein SpsA, Chain A"/>
    <property type="match status" value="1"/>
</dbReference>
<evidence type="ECO:0008006" key="3">
    <source>
        <dbReference type="Google" id="ProtNLM"/>
    </source>
</evidence>
<dbReference type="SUPFAM" id="SSF53448">
    <property type="entry name" value="Nucleotide-diphospho-sugar transferases"/>
    <property type="match status" value="1"/>
</dbReference>
<dbReference type="RefSeq" id="WP_090283646.1">
    <property type="nucleotide sequence ID" value="NZ_FMWO01000020.1"/>
</dbReference>
<dbReference type="InterPro" id="IPR018641">
    <property type="entry name" value="Trfase_1_rSAM/seldom-assoc"/>
</dbReference>
<dbReference type="OrthoDB" id="9798250at2"/>
<organism evidence="1 2">
    <name type="scientific">Nitrosomonas mobilis</name>
    <dbReference type="NCBI Taxonomy" id="51642"/>
    <lineage>
        <taxon>Bacteria</taxon>
        <taxon>Pseudomonadati</taxon>
        <taxon>Pseudomonadota</taxon>
        <taxon>Betaproteobacteria</taxon>
        <taxon>Nitrosomonadales</taxon>
        <taxon>Nitrosomonadaceae</taxon>
        <taxon>Nitrosomonas</taxon>
    </lineage>
</organism>
<protein>
    <recommendedName>
        <fullName evidence="3">DUF2064 domain-containing protein</fullName>
    </recommendedName>
</protein>
<dbReference type="AlphaFoldDB" id="A0A1G5SAS3"/>
<keyword evidence="2" id="KW-1185">Reference proteome</keyword>
<dbReference type="STRING" id="51642.NSMM_150024"/>
<dbReference type="InterPro" id="IPR029044">
    <property type="entry name" value="Nucleotide-diphossugar_trans"/>
</dbReference>
<sequence>MKTTLVLVCKRPRPGEGKQRLTAKLGVEATYLVAQALLNCALEDALSWQGPVVIAPATDNDTTWAAGLLATAPHVTIFPQTHGNLGQRLNALDTTLRQHGMTSLIFIGSDAPLLGDADYAGCLAALQDYQTVLKPAADGGVVMMASHLPWPPLDKLPWSTDQLGKALLNCCQRFGQTIGTLSTGADVDQPQDIARLCMQLKNDPRPARRRLLALACTLTMNNGLDACR</sequence>
<dbReference type="Pfam" id="PF09837">
    <property type="entry name" value="DUF2064"/>
    <property type="match status" value="1"/>
</dbReference>
<gene>
    <name evidence="1" type="ORF">NSMM_150024</name>
</gene>
<dbReference type="Proteomes" id="UP000198729">
    <property type="component" value="Unassembled WGS sequence"/>
</dbReference>
<evidence type="ECO:0000313" key="2">
    <source>
        <dbReference type="Proteomes" id="UP000198729"/>
    </source>
</evidence>
<dbReference type="EMBL" id="FMWO01000020">
    <property type="protein sequence ID" value="SCZ84286.1"/>
    <property type="molecule type" value="Genomic_DNA"/>
</dbReference>
<reference evidence="1 2" key="1">
    <citation type="submission" date="2016-10" db="EMBL/GenBank/DDBJ databases">
        <authorList>
            <person name="de Groot N.N."/>
        </authorList>
    </citation>
    <scope>NUCLEOTIDE SEQUENCE [LARGE SCALE GENOMIC DNA]</scope>
    <source>
        <strain evidence="1">1</strain>
    </source>
</reference>
<proteinExistence type="predicted"/>
<dbReference type="PANTHER" id="PTHR36529">
    <property type="entry name" value="SLL1095 PROTEIN"/>
    <property type="match status" value="1"/>
</dbReference>
<name>A0A1G5SAS3_9PROT</name>
<accession>A0A1G5SAS3</accession>
<evidence type="ECO:0000313" key="1">
    <source>
        <dbReference type="EMBL" id="SCZ84286.1"/>
    </source>
</evidence>